<dbReference type="InterPro" id="IPR006664">
    <property type="entry name" value="OMP_bac"/>
</dbReference>
<comment type="subcellular location">
    <subcellularLocation>
        <location evidence="1">Cell outer membrane</location>
    </subcellularLocation>
</comment>
<dbReference type="GO" id="GO:0009279">
    <property type="term" value="C:cell outer membrane"/>
    <property type="evidence" value="ECO:0007669"/>
    <property type="project" value="UniProtKB-SubCell"/>
</dbReference>
<sequence length="558" mass="61041">MSRQIRFWLVWGAIPFVVLASLCLPLRMQPEWSHVLTIVLIIAAIVLAIEIFEHSRETAQDRAAEAEIDDHELAVIIVAGPHASSLFNSSGDDTAFRREAGALWLRADSVEQLRDTMMRVKASRGRFPDAAVVPLVSESDDESDMRQAFAKWRTELREALCYPDAAYVLPCYLAVYTCLGFKGADGARPKWTGDAIEIGTRQMNAASKVGELLASIRQQLLRPSPTGSSAQCALGLGVFDWLDATALLSSMTMLANTPPFMLKGLTLADVGRRPIRPGAWTRWLTVRTGLHIRQTKSSMAPLPVPRVAKHAESGIREGWSSARHLVSTRASFVPALVFSTVSTLGIAVAVSGWMNSRMIQRVSNDIADYRSGADEWIGRKRFAQARLEHDRTAIVQTLLDGVPTGFGWGLYRGQELLVKLDTVLDSPRAASIAMQLDTVSLFAAGKATFSPGAAQRELQHALRMILANPEQRVLIVGHADSSGSDAANFQLSEARARAIRDWFVDQGVLKTRFIVQGAGDTHPIADNDSPSGRAQNRRVEVLLIPDVSSDRKASGTEL</sequence>
<evidence type="ECO:0000256" key="4">
    <source>
        <dbReference type="SAM" id="Phobius"/>
    </source>
</evidence>
<evidence type="ECO:0000313" key="6">
    <source>
        <dbReference type="EMBL" id="AFI68387.1"/>
    </source>
</evidence>
<evidence type="ECO:0000259" key="5">
    <source>
        <dbReference type="PROSITE" id="PS51123"/>
    </source>
</evidence>
<dbReference type="Gene3D" id="3.30.1330.60">
    <property type="entry name" value="OmpA-like domain"/>
    <property type="match status" value="1"/>
</dbReference>
<evidence type="ECO:0000256" key="2">
    <source>
        <dbReference type="ARBA" id="ARBA00023136"/>
    </source>
</evidence>
<dbReference type="Pfam" id="PF00691">
    <property type="entry name" value="OmpA"/>
    <property type="match status" value="1"/>
</dbReference>
<feature type="transmembrane region" description="Helical" evidence="4">
    <location>
        <begin position="34"/>
        <end position="52"/>
    </location>
</feature>
<dbReference type="InterPro" id="IPR006665">
    <property type="entry name" value="OmpA-like"/>
</dbReference>
<dbReference type="InterPro" id="IPR036737">
    <property type="entry name" value="OmpA-like_sf"/>
</dbReference>
<dbReference type="PANTHER" id="PTHR30329:SF20">
    <property type="entry name" value="EXPORTED PROTEIN"/>
    <property type="match status" value="1"/>
</dbReference>
<dbReference type="EMBL" id="CP002834">
    <property type="protein sequence ID" value="AFI68387.1"/>
    <property type="molecule type" value="Genomic_DNA"/>
</dbReference>
<dbReference type="PROSITE" id="PS51123">
    <property type="entry name" value="OMPA_2"/>
    <property type="match status" value="1"/>
</dbReference>
<protein>
    <submittedName>
        <fullName evidence="6">Type VI secretion system</fullName>
    </submittedName>
</protein>
<name>A0A0H3HR65_BURP2</name>
<dbReference type="Proteomes" id="UP000010087">
    <property type="component" value="Chromosome 2"/>
</dbReference>
<keyword evidence="4" id="KW-0812">Transmembrane</keyword>
<dbReference type="SUPFAM" id="SSF103088">
    <property type="entry name" value="OmpA-like"/>
    <property type="match status" value="1"/>
</dbReference>
<dbReference type="GeneID" id="93062176"/>
<dbReference type="KEGG" id="bpz:BP1026B_II0104"/>
<dbReference type="AlphaFoldDB" id="A0A0H3HR65"/>
<proteinExistence type="predicted"/>
<dbReference type="InterPro" id="IPR050330">
    <property type="entry name" value="Bact_OuterMem_StrucFunc"/>
</dbReference>
<reference evidence="6 7" key="1">
    <citation type="journal article" date="2012" name="PLoS ONE">
        <title>Evolution of Burkholderia pseudomallei in recurrent melioidosis.</title>
        <authorList>
            <person name="Hayden H.S."/>
            <person name="Lim R."/>
            <person name="Brittnacher M.J."/>
            <person name="Sims E.H."/>
            <person name="Ramage E.R."/>
            <person name="Fong C."/>
            <person name="Wu Z."/>
            <person name="Crist E."/>
            <person name="Chang J."/>
            <person name="Zhou Y."/>
            <person name="Radey M."/>
            <person name="Rohmer L."/>
            <person name="Haugen E."/>
            <person name="Gillett W."/>
            <person name="Wuthiekanun V."/>
            <person name="Peacock S.J."/>
            <person name="Kaul R."/>
            <person name="Miller S.I."/>
            <person name="Manoil C."/>
            <person name="Jacobs M.A."/>
        </authorList>
    </citation>
    <scope>NUCLEOTIDE SEQUENCE [LARGE SCALE GENOMIC DNA]</scope>
    <source>
        <strain evidence="6 7">1026b</strain>
    </source>
</reference>
<dbReference type="PRINTS" id="PR01021">
    <property type="entry name" value="OMPADOMAIN"/>
</dbReference>
<gene>
    <name evidence="6" type="primary">tagL-2</name>
    <name evidence="6" type="ordered locus">BP1026B_II0104</name>
</gene>
<evidence type="ECO:0000313" key="7">
    <source>
        <dbReference type="Proteomes" id="UP000010087"/>
    </source>
</evidence>
<dbReference type="CDD" id="cd07185">
    <property type="entry name" value="OmpA_C-like"/>
    <property type="match status" value="1"/>
</dbReference>
<evidence type="ECO:0000256" key="3">
    <source>
        <dbReference type="PROSITE-ProRule" id="PRU00473"/>
    </source>
</evidence>
<dbReference type="RefSeq" id="WP_004531578.1">
    <property type="nucleotide sequence ID" value="NC_017832.1"/>
</dbReference>
<evidence type="ECO:0000256" key="1">
    <source>
        <dbReference type="ARBA" id="ARBA00004442"/>
    </source>
</evidence>
<accession>A0A0H3HR65</accession>
<dbReference type="PANTHER" id="PTHR30329">
    <property type="entry name" value="STATOR ELEMENT OF FLAGELLAR MOTOR COMPLEX"/>
    <property type="match status" value="1"/>
</dbReference>
<feature type="transmembrane region" description="Helical" evidence="4">
    <location>
        <begin position="332"/>
        <end position="354"/>
    </location>
</feature>
<keyword evidence="2 3" id="KW-0472">Membrane</keyword>
<organism evidence="6 7">
    <name type="scientific">Burkholderia pseudomallei (strain 1026b)</name>
    <dbReference type="NCBI Taxonomy" id="884204"/>
    <lineage>
        <taxon>Bacteria</taxon>
        <taxon>Pseudomonadati</taxon>
        <taxon>Pseudomonadota</taxon>
        <taxon>Betaproteobacteria</taxon>
        <taxon>Burkholderiales</taxon>
        <taxon>Burkholderiaceae</taxon>
        <taxon>Burkholderia</taxon>
        <taxon>pseudomallei group</taxon>
    </lineage>
</organism>
<feature type="domain" description="OmpA-like" evidence="5">
    <location>
        <begin position="429"/>
        <end position="547"/>
    </location>
</feature>
<feature type="transmembrane region" description="Helical" evidence="4">
    <location>
        <begin position="7"/>
        <end position="28"/>
    </location>
</feature>
<keyword evidence="4" id="KW-1133">Transmembrane helix</keyword>
<dbReference type="PATRIC" id="fig|884204.3.peg.4201"/>